<proteinExistence type="predicted"/>
<accession>A0A0E3WXI3</accession>
<name>A0A0E3WXI3_METBA</name>
<dbReference type="KEGG" id="mbak:MSBR3_0922"/>
<reference evidence="1" key="1">
    <citation type="submission" date="2014-07" db="EMBL/GenBank/DDBJ databases">
        <title>Methanogenic archaea and the global carbon cycle.</title>
        <authorList>
            <person name="Henriksen J.R."/>
            <person name="Luke J."/>
            <person name="Reinhart S."/>
            <person name="Benedict M.N."/>
            <person name="Youngblut N.D."/>
            <person name="Metcalf M.E."/>
            <person name="Whitaker R.J."/>
            <person name="Metcalf W.W."/>
        </authorList>
    </citation>
    <scope>NUCLEOTIDE SEQUENCE [LARGE SCALE GENOMIC DNA]</scope>
    <source>
        <strain evidence="1">3</strain>
    </source>
</reference>
<dbReference type="EMBL" id="CP009517">
    <property type="protein sequence ID" value="AKB81500.1"/>
    <property type="molecule type" value="Genomic_DNA"/>
</dbReference>
<evidence type="ECO:0000313" key="1">
    <source>
        <dbReference type="EMBL" id="AKB81500.1"/>
    </source>
</evidence>
<keyword evidence="2" id="KW-1185">Reference proteome</keyword>
<organism evidence="1 2">
    <name type="scientific">Methanosarcina barkeri 3</name>
    <dbReference type="NCBI Taxonomy" id="1434107"/>
    <lineage>
        <taxon>Archaea</taxon>
        <taxon>Methanobacteriati</taxon>
        <taxon>Methanobacteriota</taxon>
        <taxon>Stenosarchaea group</taxon>
        <taxon>Methanomicrobia</taxon>
        <taxon>Methanosarcinales</taxon>
        <taxon>Methanosarcinaceae</taxon>
        <taxon>Methanosarcina</taxon>
    </lineage>
</organism>
<sequence>MLSLIFNQILNKKLNLSKVLSAGNFSKDPSNLPLSPFPPTKLKFRLFFQCFDPVSGISPDIERKELFETYKVF</sequence>
<dbReference type="PATRIC" id="fig|1434107.4.peg.1215"/>
<gene>
    <name evidence="1" type="ORF">MSBR3_0922</name>
</gene>
<dbReference type="Proteomes" id="UP000033066">
    <property type="component" value="Chromosome"/>
</dbReference>
<dbReference type="HOGENOM" id="CLU_2695737_0_0_2"/>
<dbReference type="AlphaFoldDB" id="A0A0E3WXI3"/>
<protein>
    <submittedName>
        <fullName evidence="1">Uncharacterized protein</fullName>
    </submittedName>
</protein>
<evidence type="ECO:0000313" key="2">
    <source>
        <dbReference type="Proteomes" id="UP000033066"/>
    </source>
</evidence>